<evidence type="ECO:0000256" key="1">
    <source>
        <dbReference type="SAM" id="MobiDB-lite"/>
    </source>
</evidence>
<sequence length="171" mass="19192">MFGWLFGRRKAKAPIVAVQPVRREPTPMVQWRPDSFPMPVVGESHYQDALVAIFGRHRRYGTEEETEALVRLDPMNAYDPNAVVVTIDNRIVGFLPRDQAVRVGAALREAKLTQVRARAQGRGGWRTNQYDEGHYGVKLAIPTYGWIDLGVGASPPPKPPRKKPVRKPKAS</sequence>
<proteinExistence type="predicted"/>
<dbReference type="Gene3D" id="3.30.70.2330">
    <property type="match status" value="1"/>
</dbReference>
<evidence type="ECO:0008006" key="4">
    <source>
        <dbReference type="Google" id="ProtNLM"/>
    </source>
</evidence>
<accession>A0ABV6R2M7</accession>
<dbReference type="RefSeq" id="WP_376834950.1">
    <property type="nucleotide sequence ID" value="NZ_JBHLSW010000003.1"/>
</dbReference>
<keyword evidence="3" id="KW-1185">Reference proteome</keyword>
<comment type="caution">
    <text evidence="2">The sequence shown here is derived from an EMBL/GenBank/DDBJ whole genome shotgun (WGS) entry which is preliminary data.</text>
</comment>
<organism evidence="2 3">
    <name type="scientific">Brevundimonas balnearis</name>
    <dbReference type="NCBI Taxonomy" id="1572858"/>
    <lineage>
        <taxon>Bacteria</taxon>
        <taxon>Pseudomonadati</taxon>
        <taxon>Pseudomonadota</taxon>
        <taxon>Alphaproteobacteria</taxon>
        <taxon>Caulobacterales</taxon>
        <taxon>Caulobacteraceae</taxon>
        <taxon>Brevundimonas</taxon>
    </lineage>
</organism>
<evidence type="ECO:0000313" key="2">
    <source>
        <dbReference type="EMBL" id="MFC0633262.1"/>
    </source>
</evidence>
<reference evidence="2 3" key="1">
    <citation type="submission" date="2024-09" db="EMBL/GenBank/DDBJ databases">
        <authorList>
            <person name="Sun Q."/>
            <person name="Mori K."/>
        </authorList>
    </citation>
    <scope>NUCLEOTIDE SEQUENCE [LARGE SCALE GENOMIC DNA]</scope>
    <source>
        <strain evidence="2 3">NCAIM B.02621</strain>
    </source>
</reference>
<feature type="region of interest" description="Disordered" evidence="1">
    <location>
        <begin position="152"/>
        <end position="171"/>
    </location>
</feature>
<dbReference type="Proteomes" id="UP001589906">
    <property type="component" value="Unassembled WGS sequence"/>
</dbReference>
<name>A0ABV6R2M7_9CAUL</name>
<feature type="compositionally biased region" description="Basic residues" evidence="1">
    <location>
        <begin position="159"/>
        <end position="171"/>
    </location>
</feature>
<dbReference type="EMBL" id="JBHLSW010000003">
    <property type="protein sequence ID" value="MFC0633262.1"/>
    <property type="molecule type" value="Genomic_DNA"/>
</dbReference>
<gene>
    <name evidence="2" type="ORF">ACFFGE_05135</name>
</gene>
<protein>
    <recommendedName>
        <fullName evidence="4">HIRAN domain-containing protein</fullName>
    </recommendedName>
</protein>
<evidence type="ECO:0000313" key="3">
    <source>
        <dbReference type="Proteomes" id="UP001589906"/>
    </source>
</evidence>